<sequence>MTAITIRDVPDDTVNALKVRAAQAGKSLQAYALDLLAREAAKPTLAEMAARLERETRTELSTTDILDAVEDGRDRR</sequence>
<dbReference type="InterPro" id="IPR053853">
    <property type="entry name" value="FitA-like_RHH"/>
</dbReference>
<accession>A0A2T7SN61</accession>
<dbReference type="GO" id="GO:0006355">
    <property type="term" value="P:regulation of DNA-templated transcription"/>
    <property type="evidence" value="ECO:0007669"/>
    <property type="project" value="InterPro"/>
</dbReference>
<organism evidence="2 3">
    <name type="scientific">Streptomyces scopuliridis RB72</name>
    <dbReference type="NCBI Taxonomy" id="1440053"/>
    <lineage>
        <taxon>Bacteria</taxon>
        <taxon>Bacillati</taxon>
        <taxon>Actinomycetota</taxon>
        <taxon>Actinomycetes</taxon>
        <taxon>Kitasatosporales</taxon>
        <taxon>Streptomycetaceae</taxon>
        <taxon>Streptomyces</taxon>
    </lineage>
</organism>
<reference evidence="2 3" key="1">
    <citation type="submission" date="2013-12" db="EMBL/GenBank/DDBJ databases">
        <title>Annotated genome of Streptomyces scopuliridis.</title>
        <authorList>
            <person name="Olson J.B."/>
        </authorList>
    </citation>
    <scope>NUCLEOTIDE SEQUENCE [LARGE SCALE GENOMIC DNA]</scope>
    <source>
        <strain evidence="2 3">RB72</strain>
    </source>
</reference>
<evidence type="ECO:0000313" key="3">
    <source>
        <dbReference type="Proteomes" id="UP000245992"/>
    </source>
</evidence>
<comment type="caution">
    <text evidence="2">The sequence shown here is derived from an EMBL/GenBank/DDBJ whole genome shotgun (WGS) entry which is preliminary data.</text>
</comment>
<evidence type="ECO:0000313" key="2">
    <source>
        <dbReference type="EMBL" id="PVE04338.1"/>
    </source>
</evidence>
<proteinExistence type="predicted"/>
<dbReference type="InterPro" id="IPR010985">
    <property type="entry name" value="Ribbon_hlx_hlx"/>
</dbReference>
<dbReference type="Proteomes" id="UP000245992">
    <property type="component" value="Unassembled WGS sequence"/>
</dbReference>
<dbReference type="AlphaFoldDB" id="A0A2T7SN61"/>
<name>A0A2T7SN61_9ACTN</name>
<dbReference type="EMBL" id="AZSP01000391">
    <property type="protein sequence ID" value="PVE04338.1"/>
    <property type="molecule type" value="Genomic_DNA"/>
</dbReference>
<keyword evidence="3" id="KW-1185">Reference proteome</keyword>
<protein>
    <recommendedName>
        <fullName evidence="1">Antitoxin FitA-like ribbon-helix-helix domain-containing protein</fullName>
    </recommendedName>
</protein>
<evidence type="ECO:0000259" key="1">
    <source>
        <dbReference type="Pfam" id="PF22513"/>
    </source>
</evidence>
<feature type="domain" description="Antitoxin FitA-like ribbon-helix-helix" evidence="1">
    <location>
        <begin position="3"/>
        <end position="39"/>
    </location>
</feature>
<dbReference type="STRING" id="1440053.GCA_000718095_04282"/>
<dbReference type="SUPFAM" id="SSF47598">
    <property type="entry name" value="Ribbon-helix-helix"/>
    <property type="match status" value="1"/>
</dbReference>
<gene>
    <name evidence="2" type="ORF">Y717_12575</name>
</gene>
<dbReference type="Pfam" id="PF22513">
    <property type="entry name" value="FitA-like_RHH"/>
    <property type="match status" value="1"/>
</dbReference>
<dbReference type="RefSeq" id="WP_030353291.1">
    <property type="nucleotide sequence ID" value="NZ_AZSP01000391.1"/>
</dbReference>
<dbReference type="OrthoDB" id="7107936at2"/>